<dbReference type="OrthoDB" id="9797568at2"/>
<accession>A0A091AQ58</accession>
<dbReference type="PANTHER" id="PTHR37298">
    <property type="entry name" value="UPF0111 PROTEIN YKAA"/>
    <property type="match status" value="1"/>
</dbReference>
<comment type="caution">
    <text evidence="1">The sequence shown here is derived from an EMBL/GenBank/DDBJ whole genome shotgun (WGS) entry which is preliminary data.</text>
</comment>
<dbReference type="Proteomes" id="UP000029393">
    <property type="component" value="Unassembled WGS sequence"/>
</dbReference>
<dbReference type="PATRIC" id="fig|1384056.3.peg.2689"/>
<dbReference type="STRING" id="1384056.N787_05865"/>
<dbReference type="AlphaFoldDB" id="A0A091AQ58"/>
<dbReference type="InterPro" id="IPR052912">
    <property type="entry name" value="UPF0111_domain"/>
</dbReference>
<sequence length="209" mass="23625">MFSLQTIFGKGDKFYGLLEASAAAARESARALGELLATPPAQRSLEKFKLARQREKNLAAQISQELVNTFVTALEREDIEALSNVLYKIPKVVEKFAERYMLAAERIGDVEFVSRAAMLERACVVLEEMVGLLRKGMNLETTKNLNDKLQAIEAEADRLILELYRDTYTNETDPMRYLILKDLFEILEKAIDRCRDAGNVIYGVVLKNA</sequence>
<keyword evidence="2" id="KW-1185">Reference proteome</keyword>
<gene>
    <name evidence="1" type="ORF">N787_05865</name>
</gene>
<evidence type="ECO:0000313" key="2">
    <source>
        <dbReference type="Proteomes" id="UP000029393"/>
    </source>
</evidence>
<evidence type="ECO:0000313" key="1">
    <source>
        <dbReference type="EMBL" id="KFN41481.1"/>
    </source>
</evidence>
<dbReference type="InterPro" id="IPR038078">
    <property type="entry name" value="PhoU-like_sf"/>
</dbReference>
<organism evidence="1 2">
    <name type="scientific">Arenimonas metalli CF5-1</name>
    <dbReference type="NCBI Taxonomy" id="1384056"/>
    <lineage>
        <taxon>Bacteria</taxon>
        <taxon>Pseudomonadati</taxon>
        <taxon>Pseudomonadota</taxon>
        <taxon>Gammaproteobacteria</taxon>
        <taxon>Lysobacterales</taxon>
        <taxon>Lysobacteraceae</taxon>
        <taxon>Arenimonas</taxon>
    </lineage>
</organism>
<dbReference type="eggNOG" id="COG1392">
    <property type="taxonomic scope" value="Bacteria"/>
</dbReference>
<dbReference type="EMBL" id="AVCK01000065">
    <property type="protein sequence ID" value="KFN41481.1"/>
    <property type="molecule type" value="Genomic_DNA"/>
</dbReference>
<name>A0A091AQ58_9GAMM</name>
<proteinExistence type="predicted"/>
<reference evidence="1 2" key="1">
    <citation type="submission" date="2013-09" db="EMBL/GenBank/DDBJ databases">
        <title>Genome sequencing of Arenimonas metalli.</title>
        <authorList>
            <person name="Chen F."/>
            <person name="Wang G."/>
        </authorList>
    </citation>
    <scope>NUCLEOTIDE SEQUENCE [LARGE SCALE GENOMIC DNA]</scope>
    <source>
        <strain evidence="1 2">CF5-1</strain>
    </source>
</reference>
<protein>
    <submittedName>
        <fullName evidence="1">Pit accessory protein</fullName>
    </submittedName>
</protein>
<dbReference type="PANTHER" id="PTHR37298:SF1">
    <property type="entry name" value="UPF0111 PROTEIN YKAA"/>
    <property type="match status" value="1"/>
</dbReference>
<dbReference type="RefSeq" id="WP_034215450.1">
    <property type="nucleotide sequence ID" value="NZ_AVCK01000065.1"/>
</dbReference>
<dbReference type="Gene3D" id="1.20.58.220">
    <property type="entry name" value="Phosphate transport system protein phou homolog 2, domain 2"/>
    <property type="match status" value="1"/>
</dbReference>